<protein>
    <submittedName>
        <fullName evidence="6">Putative aldehyde dehydrogenase</fullName>
    </submittedName>
</protein>
<dbReference type="InterPro" id="IPR016163">
    <property type="entry name" value="Ald_DH_C"/>
</dbReference>
<evidence type="ECO:0000256" key="1">
    <source>
        <dbReference type="ARBA" id="ARBA00009986"/>
    </source>
</evidence>
<comment type="similarity">
    <text evidence="1 4">Belongs to the aldehyde dehydrogenase family.</text>
</comment>
<dbReference type="InterPro" id="IPR016160">
    <property type="entry name" value="Ald_DH_CS_CYS"/>
</dbReference>
<dbReference type="InterPro" id="IPR015590">
    <property type="entry name" value="Aldehyde_DH_dom"/>
</dbReference>
<dbReference type="InParanoid" id="A0A316VKS7"/>
<dbReference type="RefSeq" id="XP_025357970.1">
    <property type="nucleotide sequence ID" value="XM_025496909.1"/>
</dbReference>
<feature type="domain" description="Aldehyde dehydrogenase" evidence="5">
    <location>
        <begin position="32"/>
        <end position="497"/>
    </location>
</feature>
<dbReference type="PROSITE" id="PS00687">
    <property type="entry name" value="ALDEHYDE_DEHYDR_GLU"/>
    <property type="match status" value="1"/>
</dbReference>
<dbReference type="InterPro" id="IPR016161">
    <property type="entry name" value="Ald_DH/histidinol_DH"/>
</dbReference>
<evidence type="ECO:0000256" key="2">
    <source>
        <dbReference type="ARBA" id="ARBA00023002"/>
    </source>
</evidence>
<accession>A0A316VKS7</accession>
<dbReference type="Proteomes" id="UP000245771">
    <property type="component" value="Unassembled WGS sequence"/>
</dbReference>
<dbReference type="EMBL" id="KZ819602">
    <property type="protein sequence ID" value="PWN37668.1"/>
    <property type="molecule type" value="Genomic_DNA"/>
</dbReference>
<dbReference type="OrthoDB" id="310895at2759"/>
<dbReference type="Gene3D" id="3.40.309.10">
    <property type="entry name" value="Aldehyde Dehydrogenase, Chain A, domain 2"/>
    <property type="match status" value="1"/>
</dbReference>
<evidence type="ECO:0000256" key="3">
    <source>
        <dbReference type="PROSITE-ProRule" id="PRU10007"/>
    </source>
</evidence>
<organism evidence="6 7">
    <name type="scientific">Meira miltonrushii</name>
    <dbReference type="NCBI Taxonomy" id="1280837"/>
    <lineage>
        <taxon>Eukaryota</taxon>
        <taxon>Fungi</taxon>
        <taxon>Dikarya</taxon>
        <taxon>Basidiomycota</taxon>
        <taxon>Ustilaginomycotina</taxon>
        <taxon>Exobasidiomycetes</taxon>
        <taxon>Exobasidiales</taxon>
        <taxon>Brachybasidiaceae</taxon>
        <taxon>Meira</taxon>
    </lineage>
</organism>
<dbReference type="GeneID" id="37018690"/>
<dbReference type="AlphaFoldDB" id="A0A316VKS7"/>
<name>A0A316VKS7_9BASI</name>
<evidence type="ECO:0000313" key="6">
    <source>
        <dbReference type="EMBL" id="PWN37668.1"/>
    </source>
</evidence>
<dbReference type="PROSITE" id="PS00070">
    <property type="entry name" value="ALDEHYDE_DEHYDR_CYS"/>
    <property type="match status" value="1"/>
</dbReference>
<dbReference type="PANTHER" id="PTHR11699">
    <property type="entry name" value="ALDEHYDE DEHYDROGENASE-RELATED"/>
    <property type="match status" value="1"/>
</dbReference>
<dbReference type="Gene3D" id="3.40.605.10">
    <property type="entry name" value="Aldehyde Dehydrogenase, Chain A, domain 1"/>
    <property type="match status" value="1"/>
</dbReference>
<evidence type="ECO:0000256" key="4">
    <source>
        <dbReference type="RuleBase" id="RU003345"/>
    </source>
</evidence>
<dbReference type="CDD" id="cd07091">
    <property type="entry name" value="ALDH_F1-2_Ald2-like"/>
    <property type="match status" value="1"/>
</dbReference>
<reference evidence="6 7" key="1">
    <citation type="journal article" date="2018" name="Mol. Biol. Evol.">
        <title>Broad Genomic Sampling Reveals a Smut Pathogenic Ancestry of the Fungal Clade Ustilaginomycotina.</title>
        <authorList>
            <person name="Kijpornyongpan T."/>
            <person name="Mondo S.J."/>
            <person name="Barry K."/>
            <person name="Sandor L."/>
            <person name="Lee J."/>
            <person name="Lipzen A."/>
            <person name="Pangilinan J."/>
            <person name="LaButti K."/>
            <person name="Hainaut M."/>
            <person name="Henrissat B."/>
            <person name="Grigoriev I.V."/>
            <person name="Spatafora J.W."/>
            <person name="Aime M.C."/>
        </authorList>
    </citation>
    <scope>NUCLEOTIDE SEQUENCE [LARGE SCALE GENOMIC DNA]</scope>
    <source>
        <strain evidence="6 7">MCA 3882</strain>
    </source>
</reference>
<dbReference type="FunFam" id="3.40.605.10:FF:000026">
    <property type="entry name" value="Aldehyde dehydrogenase, putative"/>
    <property type="match status" value="1"/>
</dbReference>
<gene>
    <name evidence="6" type="ORF">FA14DRAFT_130460</name>
</gene>
<dbReference type="Pfam" id="PF00171">
    <property type="entry name" value="Aldedh"/>
    <property type="match status" value="1"/>
</dbReference>
<sequence length="511" mass="55341">MLPSHAELSAPNGLKIKVPTGIFINNEFRPAKKGGELESFYPATGELLCKVAKGTAEDVEDAVQAARKAYKTVWGRKISASQRGAIMYKWAELIEKNIDELGTLEALDNGKPKWMATTMDLADAAGCFKYYAGLADKIEGRTMEHDDNMKFAFTRVEPIGVCGAIIPWNYPIGMLSWKLGPALAAGNTIVLKPAEQTPLSALRLAELAVEAGFPPGVINVVNGLGPDVGNAISHHMDIDKVAFTGSTITGRKVMEAAAKTNLKKVTLELGGKSPVVVFDDVDIEKAIPWVALAMLFNQGQDCTAGSRLFIQKGIYAKFLAKLVEAFKQHGVGDPFSDDTFQGPQITKQQQEKILAYIESGKQQGAKVEVGGEPWPGAKGQFANGYWVAPTIFSGCKKGMKIFDEEIFGPVLAVASFETEEEVIEMANDTMYGLGAGIFSENGSRCMRMVSAIEAGTVWVNNYALLSNAVPFGGMKQSGFGRELGIEALKEYTQLKSVHWNVNETLEWPPKA</sequence>
<dbReference type="InterPro" id="IPR016162">
    <property type="entry name" value="Ald_DH_N"/>
</dbReference>
<keyword evidence="2 4" id="KW-0560">Oxidoreductase</keyword>
<dbReference type="SUPFAM" id="SSF53720">
    <property type="entry name" value="ALDH-like"/>
    <property type="match status" value="1"/>
</dbReference>
<evidence type="ECO:0000313" key="7">
    <source>
        <dbReference type="Proteomes" id="UP000245771"/>
    </source>
</evidence>
<evidence type="ECO:0000259" key="5">
    <source>
        <dbReference type="Pfam" id="PF00171"/>
    </source>
</evidence>
<proteinExistence type="inferred from homology"/>
<dbReference type="STRING" id="1280837.A0A316VKS7"/>
<keyword evidence="7" id="KW-1185">Reference proteome</keyword>
<dbReference type="InterPro" id="IPR029510">
    <property type="entry name" value="Ald_DH_CS_GLU"/>
</dbReference>
<dbReference type="FunFam" id="3.40.605.10:FF:000050">
    <property type="entry name" value="Aldehyde dehydrogenase, mitochondrial"/>
    <property type="match status" value="1"/>
</dbReference>
<feature type="active site" evidence="3">
    <location>
        <position position="268"/>
    </location>
</feature>
<dbReference type="GO" id="GO:0004030">
    <property type="term" value="F:aldehyde dehydrogenase [NAD(P)+] activity"/>
    <property type="evidence" value="ECO:0007669"/>
    <property type="project" value="UniProtKB-ARBA"/>
</dbReference>
<dbReference type="FunFam" id="3.40.309.10:FF:000012">
    <property type="entry name" value="Betaine aldehyde dehydrogenase"/>
    <property type="match status" value="1"/>
</dbReference>